<dbReference type="InterPro" id="IPR050708">
    <property type="entry name" value="T6SS_VgrG/RHS"/>
</dbReference>
<dbReference type="AlphaFoldDB" id="A0A543FJ50"/>
<dbReference type="InterPro" id="IPR031325">
    <property type="entry name" value="RHS_repeat"/>
</dbReference>
<evidence type="ECO:0000313" key="4">
    <source>
        <dbReference type="Proteomes" id="UP000320235"/>
    </source>
</evidence>
<accession>A0A543FJ50</accession>
<dbReference type="EMBL" id="VFPE01000001">
    <property type="protein sequence ID" value="TQM33746.1"/>
    <property type="molecule type" value="Genomic_DNA"/>
</dbReference>
<keyword evidence="2" id="KW-0472">Membrane</keyword>
<gene>
    <name evidence="3" type="ORF">FB391_0029</name>
</gene>
<dbReference type="Proteomes" id="UP000320235">
    <property type="component" value="Unassembled WGS sequence"/>
</dbReference>
<evidence type="ECO:0000256" key="1">
    <source>
        <dbReference type="SAM" id="MobiDB-lite"/>
    </source>
</evidence>
<keyword evidence="2" id="KW-0812">Transmembrane</keyword>
<reference evidence="3 4" key="1">
    <citation type="submission" date="2019-06" db="EMBL/GenBank/DDBJ databases">
        <title>Sequencing the genomes of 1000 actinobacteria strains.</title>
        <authorList>
            <person name="Klenk H.-P."/>
        </authorList>
    </citation>
    <scope>NUCLEOTIDE SEQUENCE [LARGE SCALE GENOMIC DNA]</scope>
    <source>
        <strain evidence="3 4">DSM 105492</strain>
    </source>
</reference>
<protein>
    <submittedName>
        <fullName evidence="3">RHS repeat-associated protein</fullName>
    </submittedName>
</protein>
<comment type="caution">
    <text evidence="3">The sequence shown here is derived from an EMBL/GenBank/DDBJ whole genome shotgun (WGS) entry which is preliminary data.</text>
</comment>
<dbReference type="NCBIfam" id="TIGR03696">
    <property type="entry name" value="Rhs_assc_core"/>
    <property type="match status" value="1"/>
</dbReference>
<dbReference type="InterPro" id="IPR006530">
    <property type="entry name" value="YD"/>
</dbReference>
<keyword evidence="4" id="KW-1185">Reference proteome</keyword>
<feature type="compositionally biased region" description="Low complexity" evidence="1">
    <location>
        <begin position="714"/>
        <end position="724"/>
    </location>
</feature>
<name>A0A543FJ50_9MICO</name>
<sequence length="963" mass="99236">MCSSRCRIRRNQAYFAPAVTPGTTLFVPAALSQIETRSESLFDGAGRETAKLLRSFGAEIRRTSTVYQGDDRVDVTPPSGGIPTSTFTDAWGQVTRKTEWMGAIDGAGVEQVSLQYQYNGRGQMTGMTDDDGNAWTWTFDQRGRQTATADPDAGAKTYTYDDLGWLQTTTDARGITLGYTYDALGRRTTERSGGTTGTVLASWAYDSLTKGQLTSSSRFSGGLEYKTRITGYDNAYRPTGSTVSIPTGAPAFAGTTYTTSTYYNADGSVAATVVPAAAGLPGEELYPSYDGFGRQTGLSGAAGYASGIVYTAASELGQIVRPGTTWSALTFGYDAGTRQLASLDETTRRGGTTFTQEALRKYTRNAAGIITKVATTSDGQPSDTQCFRYDGLQALTDAWTPSSGDCSTGPTATLGGAASYRGAFTVDPDTGNRTSATTWSGQVATVSSYGYPAAGGPRPHGVSSVTRTTGTGSPTVASYGYDAAGGMTARDGQTLTYDEAGRLATVVAGSVTEKSLYTADGTLLLRWGGADGASLFLGDTVLRDKGGVKTGIRTYTAAGIQVAERVSGTGGGLFWLSPDPVGTVGLEINVATGAVTRRFMDPFGNTRGTATAWSSLFGYLNAPASSTGLTQLGARAYDAGLGKFVSVDPLLDTGEPRHANAYTYAYHSPLSYSDPTGLLSNRMMIDDGKYAPKATTKTGTVKPPAAGSGGGGSAPKAQPKQQPQWWNPTTWGADTWKAIGTIAVGVAAVAATVAIGACVVATAGICAAVGLAIGAVAMATVGATAAAVTYQLSDGPKTAEGAFLAQLNGAAGGAAGGIAGAALAPAASAVSKGIAALSPKAGAASSAAAGAIEAVQPNVAQGYGSFGAAKRALGSPGPGNVYDHVVEQSQIARSGFAPQMIHNPVNMKPVPAQVNQIKANYYSRKFDWTNGGTVRDWLTGQPYGVQHEFGLRVLEDILVGAIR</sequence>
<evidence type="ECO:0000256" key="2">
    <source>
        <dbReference type="SAM" id="Phobius"/>
    </source>
</evidence>
<dbReference type="PANTHER" id="PTHR32305">
    <property type="match status" value="1"/>
</dbReference>
<feature type="region of interest" description="Disordered" evidence="1">
    <location>
        <begin position="694"/>
        <end position="724"/>
    </location>
</feature>
<dbReference type="PANTHER" id="PTHR32305:SF17">
    <property type="entry name" value="TRNA NUCLEASE WAPA"/>
    <property type="match status" value="1"/>
</dbReference>
<dbReference type="InterPro" id="IPR022385">
    <property type="entry name" value="Rhs_assc_core"/>
</dbReference>
<keyword evidence="2" id="KW-1133">Transmembrane helix</keyword>
<feature type="transmembrane region" description="Helical" evidence="2">
    <location>
        <begin position="768"/>
        <end position="790"/>
    </location>
</feature>
<feature type="transmembrane region" description="Helical" evidence="2">
    <location>
        <begin position="738"/>
        <end position="761"/>
    </location>
</feature>
<evidence type="ECO:0000313" key="3">
    <source>
        <dbReference type="EMBL" id="TQM33746.1"/>
    </source>
</evidence>
<dbReference type="NCBIfam" id="TIGR01643">
    <property type="entry name" value="YD_repeat_2x"/>
    <property type="match status" value="2"/>
</dbReference>
<dbReference type="Gene3D" id="2.180.10.10">
    <property type="entry name" value="RHS repeat-associated core"/>
    <property type="match status" value="1"/>
</dbReference>
<proteinExistence type="predicted"/>
<feature type="transmembrane region" description="Helical" evidence="2">
    <location>
        <begin position="810"/>
        <end position="830"/>
    </location>
</feature>
<dbReference type="Pfam" id="PF05593">
    <property type="entry name" value="RHS_repeat"/>
    <property type="match status" value="2"/>
</dbReference>
<organism evidence="3 4">
    <name type="scientific">Microbacterium kyungheense</name>
    <dbReference type="NCBI Taxonomy" id="1263636"/>
    <lineage>
        <taxon>Bacteria</taxon>
        <taxon>Bacillati</taxon>
        <taxon>Actinomycetota</taxon>
        <taxon>Actinomycetes</taxon>
        <taxon>Micrococcales</taxon>
        <taxon>Microbacteriaceae</taxon>
        <taxon>Microbacterium</taxon>
    </lineage>
</organism>